<accession>A0ABQ8AEH2</accession>
<evidence type="ECO:0008006" key="9">
    <source>
        <dbReference type="Google" id="ProtNLM"/>
    </source>
</evidence>
<proteinExistence type="predicted"/>
<dbReference type="PANTHER" id="PTHR32410:SF159">
    <property type="entry name" value="CYSTEINE_HISTIDINE-RICH C1 DOMAIN FAMILY PROTEIN"/>
    <property type="match status" value="1"/>
</dbReference>
<feature type="domain" description="Zinc finger PHD-type" evidence="6">
    <location>
        <begin position="448"/>
        <end position="524"/>
    </location>
</feature>
<dbReference type="InterPro" id="IPR004146">
    <property type="entry name" value="DC1"/>
</dbReference>
<evidence type="ECO:0000259" key="6">
    <source>
        <dbReference type="SMART" id="SM00249"/>
    </source>
</evidence>
<feature type="domain" description="Zinc finger PHD-type" evidence="6">
    <location>
        <begin position="1377"/>
        <end position="1443"/>
    </location>
</feature>
<name>A0ABQ8AEH2_BRANA</name>
<dbReference type="Pfam" id="PF22926">
    <property type="entry name" value="C1-like_CT"/>
    <property type="match status" value="2"/>
</dbReference>
<dbReference type="InterPro" id="IPR046349">
    <property type="entry name" value="C1-like_sf"/>
</dbReference>
<feature type="domain" description="Phorbol-ester/DAG-type" evidence="5">
    <location>
        <begin position="128"/>
        <end position="181"/>
    </location>
</feature>
<keyword evidence="4" id="KW-0862">Zinc</keyword>
<feature type="domain" description="Phorbol-ester/DAG-type" evidence="5">
    <location>
        <begin position="434"/>
        <end position="481"/>
    </location>
</feature>
<dbReference type="InterPro" id="IPR002219">
    <property type="entry name" value="PKC_DAG/PE"/>
</dbReference>
<feature type="non-terminal residue" evidence="7">
    <location>
        <position position="1"/>
    </location>
</feature>
<feature type="domain" description="Zinc finger PHD-type" evidence="6">
    <location>
        <begin position="988"/>
        <end position="1037"/>
    </location>
</feature>
<feature type="domain" description="Zinc finger PHD-type" evidence="6">
    <location>
        <begin position="331"/>
        <end position="412"/>
    </location>
</feature>
<feature type="domain" description="Phorbol-ester/DAG-type" evidence="5">
    <location>
        <begin position="972"/>
        <end position="1021"/>
    </location>
</feature>
<feature type="domain" description="Zinc finger PHD-type" evidence="6">
    <location>
        <begin position="1322"/>
        <end position="1358"/>
    </location>
</feature>
<feature type="domain" description="Phorbol-ester/DAG-type" evidence="5">
    <location>
        <begin position="1060"/>
        <end position="1107"/>
    </location>
</feature>
<dbReference type="SMART" id="SM00249">
    <property type="entry name" value="PHD"/>
    <property type="match status" value="11"/>
</dbReference>
<evidence type="ECO:0000313" key="8">
    <source>
        <dbReference type="Proteomes" id="UP000824890"/>
    </source>
</evidence>
<evidence type="ECO:0000256" key="2">
    <source>
        <dbReference type="ARBA" id="ARBA00022737"/>
    </source>
</evidence>
<protein>
    <recommendedName>
        <fullName evidence="9">Phorbol-ester/DAG-type domain-containing protein</fullName>
    </recommendedName>
</protein>
<gene>
    <name evidence="7" type="ORF">HID58_053325</name>
</gene>
<feature type="domain" description="Zinc finger PHD-type" evidence="6">
    <location>
        <begin position="143"/>
        <end position="203"/>
    </location>
</feature>
<feature type="domain" description="Zinc finger PHD-type" evidence="6">
    <location>
        <begin position="698"/>
        <end position="758"/>
    </location>
</feature>
<feature type="domain" description="Phorbol-ester/DAG-type" evidence="5">
    <location>
        <begin position="487"/>
        <end position="538"/>
    </location>
</feature>
<feature type="domain" description="Zinc finger PHD-type" evidence="6">
    <location>
        <begin position="872"/>
        <end position="950"/>
    </location>
</feature>
<feature type="domain" description="Phorbol-ester/DAG-type" evidence="5">
    <location>
        <begin position="1113"/>
        <end position="1163"/>
    </location>
</feature>
<feature type="domain" description="Zinc finger PHD-type" evidence="6">
    <location>
        <begin position="591"/>
        <end position="649"/>
    </location>
</feature>
<keyword evidence="8" id="KW-1185">Reference proteome</keyword>
<evidence type="ECO:0000256" key="1">
    <source>
        <dbReference type="ARBA" id="ARBA00022723"/>
    </source>
</evidence>
<feature type="domain" description="Zinc finger PHD-type" evidence="6">
    <location>
        <begin position="1074"/>
        <end position="1149"/>
    </location>
</feature>
<evidence type="ECO:0000313" key="7">
    <source>
        <dbReference type="EMBL" id="KAH0890896.1"/>
    </source>
</evidence>
<dbReference type="InterPro" id="IPR053192">
    <property type="entry name" value="Vacuole_Formation_Reg"/>
</dbReference>
<keyword evidence="3" id="KW-0863">Zinc-finger</keyword>
<dbReference type="Proteomes" id="UP000824890">
    <property type="component" value="Unassembled WGS sequence"/>
</dbReference>
<evidence type="ECO:0000259" key="5">
    <source>
        <dbReference type="SMART" id="SM00109"/>
    </source>
</evidence>
<dbReference type="SMART" id="SM00109">
    <property type="entry name" value="C1"/>
    <property type="match status" value="7"/>
</dbReference>
<evidence type="ECO:0000256" key="3">
    <source>
        <dbReference type="ARBA" id="ARBA00022771"/>
    </source>
</evidence>
<keyword evidence="1" id="KW-0479">Metal-binding</keyword>
<feature type="domain" description="Phorbol-ester/DAG-type" evidence="5">
    <location>
        <begin position="316"/>
        <end position="369"/>
    </location>
</feature>
<dbReference type="InterPro" id="IPR001965">
    <property type="entry name" value="Znf_PHD"/>
</dbReference>
<organism evidence="7 8">
    <name type="scientific">Brassica napus</name>
    <name type="common">Rape</name>
    <dbReference type="NCBI Taxonomy" id="3708"/>
    <lineage>
        <taxon>Eukaryota</taxon>
        <taxon>Viridiplantae</taxon>
        <taxon>Streptophyta</taxon>
        <taxon>Embryophyta</taxon>
        <taxon>Tracheophyta</taxon>
        <taxon>Spermatophyta</taxon>
        <taxon>Magnoliopsida</taxon>
        <taxon>eudicotyledons</taxon>
        <taxon>Gunneridae</taxon>
        <taxon>Pentapetalae</taxon>
        <taxon>rosids</taxon>
        <taxon>malvids</taxon>
        <taxon>Brassicales</taxon>
        <taxon>Brassicaceae</taxon>
        <taxon>Brassiceae</taxon>
        <taxon>Brassica</taxon>
    </lineage>
</organism>
<reference evidence="7 8" key="1">
    <citation type="submission" date="2021-05" db="EMBL/GenBank/DDBJ databases">
        <title>Genome Assembly of Synthetic Allotetraploid Brassica napus Reveals Homoeologous Exchanges between Subgenomes.</title>
        <authorList>
            <person name="Davis J.T."/>
        </authorList>
    </citation>
    <scope>NUCLEOTIDE SEQUENCE [LARGE SCALE GENOMIC DNA]</scope>
    <source>
        <strain evidence="8">cv. Da-Ae</strain>
        <tissue evidence="7">Seedling</tissue>
    </source>
</reference>
<sequence>NMDPNRSIYNLAIHKHPLFPSARFFLGECAGCHVKEHIYGGYICNEPCCYGWFHKECAEAPPEINHHPSHLEHPLLLTNDSQPKDSPCDCCGKNLLSPCYTCPTCEFKVDLICGMKPSPPAIEHPMCHDHSLVFLKKREVEVPCDACKESIGGPSYSCLECIHVYFHLDCVHLSKEMYHPCHPSHPLEVAEESKKTYKLPIHNHPLFPSAMFRYVECDGCHVKEPIYGGYICNELNCYGFFHKECAEAPPEINHHPSHSEHPLLLTNDSQPKDSPCDCCGKNLLSPCYTCPTCEFKVDLICGMKPSPPAIEHPMCHDHSLVFLKKREVEVPCEACKESIGGPSYSCIECHNVYFHLDCVHLPKKVNHPCHPSHPLKVVASESLADNQDAEKICCFCGVQPEKKVCYHCSVCNFTVCFGCIKNPPPLVIENTKTHKHPLRLLLSRIAFTCKVCGIEGYRSKPYICVKCDFLVHGDCIGLPRVININRHDHQISFTQHLGRRGTQCGFCWRDVSQYYGAYFCSVCPNYTVHSLCAFNYNAWDGVDLEGIPERSEDISPFKVVGHNLINHFSHNKHTLRLLKDNVDIQDDECIRCEACIHPVQVGQIYSCTECCFVLHEKCANLPMMKRFLFDRAPYMLECDRSATYCKLCGMLCAGFRYTSERDMLRYHYIDVNCGSLFEPFSHNAHSHPLYFVISENNYCDACKRFPHDYMLRCDKCDFDLCLYCVTLPEKIWHMSDEHPLTLSCDQNGSGGIWCDVCEAELDPRKWFFYTCSECGVVLHVQCVLGDFSRLKPGWLYTLFERREYEVVLNNRNTRPFCSHCHSRCKVPVILKDSGKDNGYICSNSCLFSCLGIKFLPVHEHPLFHTALFTVSVCAWCHLEGIMYSSYVCDEVSCRFRLHKECAEAPLEINHHPYHPEHPLLLTNDSPTEDGTCDFCGQKLLSPYYTCPTCEFKVDFICGIKPSPSAIEHPVCHDHQLVFLKKGREEEVHCEVCKKSISGPSYSCPECNNVYFHLDCVHLSKEIAVYVQHDQKRCFVIVLFAISLCALVLPPPLVVDHSKTHTHTLRLVSSKLAFTCKVCGIDGYKRRPYICLECDFVIHGSCIGFPHVININRHDHRISFTYHHSRGGRCGVCRTNVSQYYGAYSCSVCPNYTVHTRCAINNTIWNFAELEGTHEKIEDIAPFKVVEHNLIRHFSHSEHTLRLLKDNVIHDDEFIQCEACFPLVEFGPVYSCTECYFSLHEKCANLPMEKRLFFDPAPYTLRYDNTIIYCNLCGMLNDGFRYTSQGIRMQYHYVDVHCASLSEPLVHNRHLHPLYFLETNDNYCDACKRARADYMLACDTCNFSLCLYCATLPEEIRHMSDEHPLTLYCGGKGNGKNWCDVCEVELDPSKWFFACSDCEVALHVQCALGDFSRLMPGKLYTVGERECEVVLNNLYTRPFCSHCRSRCKAPVIFKDNGEDNRYICSLSCLSSYLCIDFC</sequence>
<dbReference type="EMBL" id="JAGKQM010000013">
    <property type="protein sequence ID" value="KAH0890896.1"/>
    <property type="molecule type" value="Genomic_DNA"/>
</dbReference>
<dbReference type="Pfam" id="PF03107">
    <property type="entry name" value="C1_2"/>
    <property type="match status" value="14"/>
</dbReference>
<dbReference type="PANTHER" id="PTHR32410">
    <property type="entry name" value="CYSTEINE/HISTIDINE-RICH C1 DOMAIN FAMILY PROTEIN"/>
    <property type="match status" value="1"/>
</dbReference>
<comment type="caution">
    <text evidence="7">The sequence shown here is derived from an EMBL/GenBank/DDBJ whole genome shotgun (WGS) entry which is preliminary data.</text>
</comment>
<dbReference type="InterPro" id="IPR054483">
    <property type="entry name" value="DC1-like_CT"/>
</dbReference>
<evidence type="ECO:0000256" key="4">
    <source>
        <dbReference type="ARBA" id="ARBA00022833"/>
    </source>
</evidence>
<keyword evidence="2" id="KW-0677">Repeat</keyword>
<dbReference type="SUPFAM" id="SSF57889">
    <property type="entry name" value="Cysteine-rich domain"/>
    <property type="match status" value="13"/>
</dbReference>
<feature type="domain" description="Zinc finger PHD-type" evidence="6">
    <location>
        <begin position="1215"/>
        <end position="1273"/>
    </location>
</feature>